<dbReference type="SUPFAM" id="SSF52317">
    <property type="entry name" value="Class I glutamine amidotransferase-like"/>
    <property type="match status" value="1"/>
</dbReference>
<feature type="domain" description="DJ-1/PfpI" evidence="1">
    <location>
        <begin position="2"/>
        <end position="160"/>
    </location>
</feature>
<reference evidence="3" key="2">
    <citation type="journal article" date="2022" name="Clin. Infect. Dis.">
        <title>Association between Clostridium innocuum and antibiotic-associated diarrhea in adults and children: A cross-sectional study and comparative genomics analysis.</title>
        <authorList>
            <person name="Cherny K.E."/>
            <person name="Muscat E.B."/>
            <person name="Balaji A."/>
            <person name="Mukherjee J."/>
            <person name="Ozer E.A."/>
            <person name="Angarone M.P."/>
            <person name="Hauser A.R."/>
            <person name="Sichel J.S."/>
            <person name="Amponsah E."/>
            <person name="Kociolek L.K."/>
        </authorList>
    </citation>
    <scope>NUCLEOTIDE SEQUENCE</scope>
    <source>
        <strain evidence="3">NU1-AC-029v</strain>
    </source>
</reference>
<dbReference type="Proteomes" id="UP001203972">
    <property type="component" value="Unassembled WGS sequence"/>
</dbReference>
<organism evidence="2 4">
    <name type="scientific">Clostridium innocuum</name>
    <dbReference type="NCBI Taxonomy" id="1522"/>
    <lineage>
        <taxon>Bacteria</taxon>
        <taxon>Bacillati</taxon>
        <taxon>Bacillota</taxon>
        <taxon>Clostridia</taxon>
        <taxon>Eubacteriales</taxon>
        <taxon>Clostridiaceae</taxon>
        <taxon>Clostridium</taxon>
    </lineage>
</organism>
<evidence type="ECO:0000313" key="2">
    <source>
        <dbReference type="EMBL" id="KGJ52208.1"/>
    </source>
</evidence>
<dbReference type="GO" id="GO:0005737">
    <property type="term" value="C:cytoplasm"/>
    <property type="evidence" value="ECO:0007669"/>
    <property type="project" value="TreeGrafter"/>
</dbReference>
<protein>
    <submittedName>
        <fullName evidence="2">DJ-1 family protein</fullName>
    </submittedName>
    <submittedName>
        <fullName evidence="3">DJ-1/PfpI family protein</fullName>
    </submittedName>
</protein>
<evidence type="ECO:0000313" key="3">
    <source>
        <dbReference type="EMBL" id="MCR0232871.1"/>
    </source>
</evidence>
<sequence length="177" mass="19479">MNVMCILTDGFEELEAVGTIALLRRAGIRIDVYAIDHTAATGRFDITISNLADVKDVNTADYDMLFLPGGPHYQKLEADERVLSILKDFMNQGKLVSAICAAPTILGRQGYLKGRKYTCFTSMNEDFGGTYVDQYAVIDGTIITGRSAAAVIDFAFAIIEKLEGRKKAEEVKASIYY</sequence>
<gene>
    <name evidence="2" type="ORF">CIAN88_16295</name>
    <name evidence="3" type="ORF">MKC95_08830</name>
</gene>
<dbReference type="RefSeq" id="WP_008819236.1">
    <property type="nucleotide sequence ID" value="NZ_AP025565.1"/>
</dbReference>
<dbReference type="InterPro" id="IPR002818">
    <property type="entry name" value="DJ-1/PfpI"/>
</dbReference>
<comment type="caution">
    <text evidence="2">The sequence shown here is derived from an EMBL/GenBank/DDBJ whole genome shotgun (WGS) entry which is preliminary data.</text>
</comment>
<dbReference type="InterPro" id="IPR050325">
    <property type="entry name" value="Prot/Nucl_acid_deglycase"/>
</dbReference>
<dbReference type="CDD" id="cd03135">
    <property type="entry name" value="GATase1_DJ-1"/>
    <property type="match status" value="1"/>
</dbReference>
<dbReference type="PANTHER" id="PTHR48094">
    <property type="entry name" value="PROTEIN/NUCLEIC ACID DEGLYCASE DJ-1-RELATED"/>
    <property type="match status" value="1"/>
</dbReference>
<dbReference type="EMBL" id="JQIF01000078">
    <property type="protein sequence ID" value="KGJ52208.1"/>
    <property type="molecule type" value="Genomic_DNA"/>
</dbReference>
<name>A0A099I5P7_CLOIN</name>
<dbReference type="InterPro" id="IPR029062">
    <property type="entry name" value="Class_I_gatase-like"/>
</dbReference>
<dbReference type="InterPro" id="IPR006287">
    <property type="entry name" value="DJ-1"/>
</dbReference>
<accession>A0A099I5P7</accession>
<evidence type="ECO:0000259" key="1">
    <source>
        <dbReference type="Pfam" id="PF01965"/>
    </source>
</evidence>
<dbReference type="PANTHER" id="PTHR48094:SF12">
    <property type="entry name" value="PARKINSON DISEASE PROTEIN 7 HOMOLOG"/>
    <property type="match status" value="1"/>
</dbReference>
<proteinExistence type="predicted"/>
<dbReference type="Pfam" id="PF01965">
    <property type="entry name" value="DJ-1_PfpI"/>
    <property type="match status" value="1"/>
</dbReference>
<dbReference type="EMBL" id="JAKTMA010000013">
    <property type="protein sequence ID" value="MCR0232871.1"/>
    <property type="molecule type" value="Genomic_DNA"/>
</dbReference>
<dbReference type="AlphaFoldDB" id="A0A099I5P7"/>
<dbReference type="Proteomes" id="UP000030008">
    <property type="component" value="Unassembled WGS sequence"/>
</dbReference>
<dbReference type="Gene3D" id="3.40.50.880">
    <property type="match status" value="1"/>
</dbReference>
<reference evidence="2 4" key="1">
    <citation type="submission" date="2014-08" db="EMBL/GenBank/DDBJ databases">
        <title>Clostridium innocuum, an unnegligible vancomycin-resistant pathogen causing extra-intestinal infections.</title>
        <authorList>
            <person name="Feng Y."/>
            <person name="Chiu C.-H."/>
        </authorList>
    </citation>
    <scope>NUCLEOTIDE SEQUENCE [LARGE SCALE GENOMIC DNA]</scope>
    <source>
        <strain evidence="2 4">AN88</strain>
    </source>
</reference>
<evidence type="ECO:0000313" key="4">
    <source>
        <dbReference type="Proteomes" id="UP000030008"/>
    </source>
</evidence>
<dbReference type="NCBIfam" id="TIGR01383">
    <property type="entry name" value="not_thiJ"/>
    <property type="match status" value="1"/>
</dbReference>